<proteinExistence type="predicted"/>
<accession>A0A1I8EWF3</accession>
<name>A0A1I8EWF3_WUCBA</name>
<evidence type="ECO:0000256" key="1">
    <source>
        <dbReference type="SAM" id="Phobius"/>
    </source>
</evidence>
<dbReference type="WBParaSite" id="maker-PairedContig_5435-snap-gene-0.9-mRNA-1">
    <property type="protein sequence ID" value="maker-PairedContig_5435-snap-gene-0.9-mRNA-1"/>
    <property type="gene ID" value="maker-PairedContig_5435-snap-gene-0.9"/>
</dbReference>
<feature type="transmembrane region" description="Helical" evidence="1">
    <location>
        <begin position="262"/>
        <end position="284"/>
    </location>
</feature>
<keyword evidence="1" id="KW-0812">Transmembrane</keyword>
<organism evidence="4">
    <name type="scientific">Wuchereria bancrofti</name>
    <dbReference type="NCBI Taxonomy" id="6293"/>
    <lineage>
        <taxon>Eukaryota</taxon>
        <taxon>Metazoa</taxon>
        <taxon>Ecdysozoa</taxon>
        <taxon>Nematoda</taxon>
        <taxon>Chromadorea</taxon>
        <taxon>Rhabditida</taxon>
        <taxon>Spirurina</taxon>
        <taxon>Spiruromorpha</taxon>
        <taxon>Filarioidea</taxon>
        <taxon>Onchocercidae</taxon>
        <taxon>Wuchereria</taxon>
    </lineage>
</organism>
<evidence type="ECO:0000313" key="3">
    <source>
        <dbReference type="Proteomes" id="UP000093561"/>
    </source>
</evidence>
<dbReference type="STRING" id="6293.A0A1I8EWF3"/>
<evidence type="ECO:0000313" key="5">
    <source>
        <dbReference type="WBParaSite" id="mrna-Wban_10271"/>
    </source>
</evidence>
<evidence type="ECO:0000256" key="2">
    <source>
        <dbReference type="SAM" id="SignalP"/>
    </source>
</evidence>
<keyword evidence="2" id="KW-0732">Signal</keyword>
<dbReference type="AlphaFoldDB" id="A0A1I8EWF3"/>
<keyword evidence="1" id="KW-0472">Membrane</keyword>
<keyword evidence="1" id="KW-1133">Transmembrane helix</keyword>
<feature type="chain" id="PRO_5009318414" evidence="2">
    <location>
        <begin position="24"/>
        <end position="318"/>
    </location>
</feature>
<reference evidence="3" key="1">
    <citation type="submission" date="2015-03" db="EMBL/GenBank/DDBJ databases">
        <title>Wuchereria bancrofti Genome Sequencing Papua New Guinea Strain.</title>
        <authorList>
            <person name="Small S.T."/>
            <person name="Serre D."/>
            <person name="Zimmerman P.A."/>
        </authorList>
    </citation>
    <scope>NUCLEOTIDE SEQUENCE [LARGE SCALE GENOMIC DNA]</scope>
    <source>
        <strain evidence="3">pt0022</strain>
    </source>
</reference>
<feature type="signal peptide" evidence="2">
    <location>
        <begin position="1"/>
        <end position="23"/>
    </location>
</feature>
<sequence>MLKLLKFFLGILSLVIIIEPITGQNPLILSVTCRNYGKVLLRGELDDCVPENFRCFLRNPIVVNLTELVCIMDDENSASKAPLVSCIVTGNVPLMKEKCSEEGDCHSVTVSCPIAKKMDDGIISDNDVIEEEQNIITEKALPHPPLLSVSGPEDSSRSCFFFSDNKTSGTIDDSNNRGNIGNSWKPCMPVDAVCRMVEMTTVEKSSVACTVQKNEKLHECLIIWETDKQRCHDSNCLSLHLNCPVLEEYDMVLPIQKSKTGALGLVLSLAFFTGVIAACIGSYFQQVCLKTANIRNDENDDNEAKFCGNSIYPSYINK</sequence>
<evidence type="ECO:0000313" key="4">
    <source>
        <dbReference type="WBParaSite" id="maker-PairedContig_5435-snap-gene-0.9-mRNA-1"/>
    </source>
</evidence>
<reference evidence="3" key="2">
    <citation type="journal article" date="2016" name="Mol. Ecol.">
        <title>Population genomics of the filarial nematode parasite Wuchereria bancrofti from mosquitoes.</title>
        <authorList>
            <person name="Small S.T."/>
            <person name="Reimer L.J."/>
            <person name="Tisch D.J."/>
            <person name="King C.L."/>
            <person name="Christensen B.M."/>
            <person name="Siba P.M."/>
            <person name="Kazura J.W."/>
            <person name="Serre D."/>
            <person name="Zimmerman P.A."/>
        </authorList>
    </citation>
    <scope>NUCLEOTIDE SEQUENCE</scope>
    <source>
        <strain evidence="3">pt0022</strain>
    </source>
</reference>
<dbReference type="WBParaSite" id="mrna-Wban_10271">
    <property type="protein sequence ID" value="mrna-Wban_10271"/>
    <property type="gene ID" value="Wban_10271"/>
</dbReference>
<dbReference type="Proteomes" id="UP000093561">
    <property type="component" value="Unassembled WGS sequence"/>
</dbReference>
<reference evidence="4" key="3">
    <citation type="submission" date="2016-11" db="UniProtKB">
        <authorList>
            <consortium name="WormBaseParasite"/>
        </authorList>
    </citation>
    <scope>IDENTIFICATION</scope>
    <source>
        <strain evidence="4 5">pt0022</strain>
    </source>
</reference>
<protein>
    <submittedName>
        <fullName evidence="5">SRCR domain-containing protein</fullName>
    </submittedName>
</protein>